<evidence type="ECO:0000313" key="4">
    <source>
        <dbReference type="Proteomes" id="UP001152747"/>
    </source>
</evidence>
<protein>
    <recommendedName>
        <fullName evidence="2">CUB-like domain-containing protein</fullName>
    </recommendedName>
</protein>
<evidence type="ECO:0000256" key="1">
    <source>
        <dbReference type="SAM" id="SignalP"/>
    </source>
</evidence>
<dbReference type="OrthoDB" id="5791243at2759"/>
<dbReference type="PANTHER" id="PTHR47920">
    <property type="entry name" value="PROTEIN CBG13378-RELATED"/>
    <property type="match status" value="1"/>
</dbReference>
<dbReference type="PANTHER" id="PTHR47920:SF1">
    <property type="entry name" value="CUB-LIKE DOMAIN-CONTAINING PROTEIN"/>
    <property type="match status" value="1"/>
</dbReference>
<feature type="chain" id="PRO_5040108833" description="CUB-like domain-containing protein" evidence="1">
    <location>
        <begin position="19"/>
        <end position="971"/>
    </location>
</feature>
<dbReference type="InterPro" id="IPR003366">
    <property type="entry name" value="CUB-like_dom"/>
</dbReference>
<evidence type="ECO:0000259" key="2">
    <source>
        <dbReference type="Pfam" id="PF02408"/>
    </source>
</evidence>
<sequence>MFLGFLIFSILFFNFSQADVFTCTDANTGNLPSNVNSVTTVPKGTNCTFSISTATGYAVRFTITSQSSNVNDTVIFTHTNGDRYLMPSTNSISQISTTGVTTIQIVGFSGASTFFANYTYFPITGYTPKTTINTGEAFQLSLTVNSYYTISSTKNETIISSVAKVATAAIDNVLDQIFVFDGADIVNSKFLGRLSHVADAAVSSTSSEITLVNFFNTVSTNYFLANDASTVSKFNKYSVLRMSSEGALSGNLTDYSTAGSAYTFICTDCDTFYLGRLVFNNFATITNLAFISFSGMTPTHRLPTLLNYTAMQFTDDSLPQIIPSNVFTMYTYMSGIHIGISTQNTWKNFWQSPYVGRKGFMMNPSLWKPTASPSFSYTINNQSSLYTFSLTPSNLAFTSDSDSLQVSLLNSAGVTTLQKKYSRGDAISTFSGIGNGINVQLSTGKDANVQMSFDIKEGKSSSALTLFTTFIVLFYKKKSFIIEMSILNFIVLLISLTQHVQAAFVCPTQAITLQQGLTGSIPSNSNGLQSISANYSCDYRFDIPTGYVVKLNFFTNYNYGSENITYIDSRGNNYRLGTPMSNFPYVATQPNAHVVIKTVTNTSKVFVQYQYIDITKFQQTKLQSGNILNLMFIPNTFYTFNSALNDSIVLQFSKPYYTTSKSRVIRSLAWNYYIYDGPNILTSKFIGSLTDYLEQPFTSNGTSISLVNFYNSSYSDYIIANDKKMVGYMTNYTFSIIANDKTTYSSLYDLTYTGDSANTVYCVDCESIYLDQVNLSNDQVIVNVAPLTPTQRISGLLGYATNLFGNQTQVPQVIPSNLFTIFALNQNKGTVSTRVNVDSTKFLTPADGRQGFLFSPNYWKTMIQSKYSYYFKSNDYYKYNLNFLTHNLVADSKLEITIGGKDFVSKVFTSASTSTDWNTAISGVGKYLNVTYNGGYTSNLTVQYTMQYQGNSANNLGIFGVLFTVLLLVSF</sequence>
<gene>
    <name evidence="3" type="ORF">CAMP_LOCUS13787</name>
</gene>
<dbReference type="AlphaFoldDB" id="A0A9P1N4P5"/>
<feature type="domain" description="CUB-like" evidence="2">
    <location>
        <begin position="502"/>
        <end position="614"/>
    </location>
</feature>
<accession>A0A9P1N4P5</accession>
<organism evidence="3 4">
    <name type="scientific">Caenorhabditis angaria</name>
    <dbReference type="NCBI Taxonomy" id="860376"/>
    <lineage>
        <taxon>Eukaryota</taxon>
        <taxon>Metazoa</taxon>
        <taxon>Ecdysozoa</taxon>
        <taxon>Nematoda</taxon>
        <taxon>Chromadorea</taxon>
        <taxon>Rhabditida</taxon>
        <taxon>Rhabditina</taxon>
        <taxon>Rhabditomorpha</taxon>
        <taxon>Rhabditoidea</taxon>
        <taxon>Rhabditidae</taxon>
        <taxon>Peloderinae</taxon>
        <taxon>Caenorhabditis</taxon>
    </lineage>
</organism>
<dbReference type="Pfam" id="PF02408">
    <property type="entry name" value="CUB_2"/>
    <property type="match status" value="2"/>
</dbReference>
<proteinExistence type="predicted"/>
<dbReference type="Proteomes" id="UP001152747">
    <property type="component" value="Unassembled WGS sequence"/>
</dbReference>
<feature type="domain" description="CUB-like" evidence="2">
    <location>
        <begin position="36"/>
        <end position="123"/>
    </location>
</feature>
<evidence type="ECO:0000313" key="3">
    <source>
        <dbReference type="EMBL" id="CAI5451150.1"/>
    </source>
</evidence>
<name>A0A9P1N4P5_9PELO</name>
<feature type="signal peptide" evidence="1">
    <location>
        <begin position="1"/>
        <end position="18"/>
    </location>
</feature>
<reference evidence="3" key="1">
    <citation type="submission" date="2022-11" db="EMBL/GenBank/DDBJ databases">
        <authorList>
            <person name="Kikuchi T."/>
        </authorList>
    </citation>
    <scope>NUCLEOTIDE SEQUENCE</scope>
    <source>
        <strain evidence="3">PS1010</strain>
    </source>
</reference>
<keyword evidence="1" id="KW-0732">Signal</keyword>
<comment type="caution">
    <text evidence="3">The sequence shown here is derived from an EMBL/GenBank/DDBJ whole genome shotgun (WGS) entry which is preliminary data.</text>
</comment>
<dbReference type="EMBL" id="CANHGI010000005">
    <property type="protein sequence ID" value="CAI5451150.1"/>
    <property type="molecule type" value="Genomic_DNA"/>
</dbReference>
<keyword evidence="4" id="KW-1185">Reference proteome</keyword>